<proteinExistence type="predicted"/>
<keyword evidence="2" id="KW-1185">Reference proteome</keyword>
<accession>A0A518C2C6</accession>
<dbReference type="AlphaFoldDB" id="A0A518C2C6"/>
<evidence type="ECO:0000313" key="2">
    <source>
        <dbReference type="Proteomes" id="UP000318626"/>
    </source>
</evidence>
<dbReference type="PANTHER" id="PTHR13318">
    <property type="entry name" value="PARTNER OF PAIRED, ISOFORM B-RELATED"/>
    <property type="match status" value="1"/>
</dbReference>
<gene>
    <name evidence="1" type="ORF">Pan97_03550</name>
</gene>
<dbReference type="InterPro" id="IPR032675">
    <property type="entry name" value="LRR_dom_sf"/>
</dbReference>
<evidence type="ECO:0000313" key="1">
    <source>
        <dbReference type="EMBL" id="QDU73385.1"/>
    </source>
</evidence>
<dbReference type="Pfam" id="PF13516">
    <property type="entry name" value="LRR_6"/>
    <property type="match status" value="2"/>
</dbReference>
<name>A0A518C2C6_9BACT</name>
<dbReference type="SMART" id="SM00368">
    <property type="entry name" value="LRR_RI"/>
    <property type="match status" value="3"/>
</dbReference>
<dbReference type="EMBL" id="CP036289">
    <property type="protein sequence ID" value="QDU73385.1"/>
    <property type="molecule type" value="Genomic_DNA"/>
</dbReference>
<dbReference type="Proteomes" id="UP000318626">
    <property type="component" value="Chromosome"/>
</dbReference>
<dbReference type="GO" id="GO:0019005">
    <property type="term" value="C:SCF ubiquitin ligase complex"/>
    <property type="evidence" value="ECO:0007669"/>
    <property type="project" value="TreeGrafter"/>
</dbReference>
<dbReference type="GO" id="GO:0031146">
    <property type="term" value="P:SCF-dependent proteasomal ubiquitin-dependent protein catabolic process"/>
    <property type="evidence" value="ECO:0007669"/>
    <property type="project" value="TreeGrafter"/>
</dbReference>
<dbReference type="PANTHER" id="PTHR13318:SF190">
    <property type="entry name" value="PARTNER OF PAIRED, ISOFORM B"/>
    <property type="match status" value="1"/>
</dbReference>
<organism evidence="1 2">
    <name type="scientific">Bremerella volcania</name>
    <dbReference type="NCBI Taxonomy" id="2527984"/>
    <lineage>
        <taxon>Bacteria</taxon>
        <taxon>Pseudomonadati</taxon>
        <taxon>Planctomycetota</taxon>
        <taxon>Planctomycetia</taxon>
        <taxon>Pirellulales</taxon>
        <taxon>Pirellulaceae</taxon>
        <taxon>Bremerella</taxon>
    </lineage>
</organism>
<dbReference type="SUPFAM" id="SSF52047">
    <property type="entry name" value="RNI-like"/>
    <property type="match status" value="1"/>
</dbReference>
<protein>
    <submittedName>
        <fullName evidence="1">Leucine Rich repeats (2 copies)</fullName>
    </submittedName>
</protein>
<reference evidence="2" key="1">
    <citation type="submission" date="2019-02" db="EMBL/GenBank/DDBJ databases">
        <title>Deep-cultivation of Planctomycetes and their phenomic and genomic characterization uncovers novel biology.</title>
        <authorList>
            <person name="Wiegand S."/>
            <person name="Jogler M."/>
            <person name="Boedeker C."/>
            <person name="Pinto D."/>
            <person name="Vollmers J."/>
            <person name="Rivas-Marin E."/>
            <person name="Kohn T."/>
            <person name="Peeters S.H."/>
            <person name="Heuer A."/>
            <person name="Rast P."/>
            <person name="Oberbeckmann S."/>
            <person name="Bunk B."/>
            <person name="Jeske O."/>
            <person name="Meyerdierks A."/>
            <person name="Storesund J.E."/>
            <person name="Kallscheuer N."/>
            <person name="Luecker S."/>
            <person name="Lage O.M."/>
            <person name="Pohl T."/>
            <person name="Merkel B.J."/>
            <person name="Hornburger P."/>
            <person name="Mueller R.-W."/>
            <person name="Bruemmer F."/>
            <person name="Labrenz M."/>
            <person name="Spormann A.M."/>
            <person name="Op den Camp H."/>
            <person name="Overmann J."/>
            <person name="Amann R."/>
            <person name="Jetten M.S.M."/>
            <person name="Mascher T."/>
            <person name="Medema M.H."/>
            <person name="Devos D.P."/>
            <person name="Kaster A.-K."/>
            <person name="Ovreas L."/>
            <person name="Rohde M."/>
            <person name="Galperin M.Y."/>
            <person name="Jogler C."/>
        </authorList>
    </citation>
    <scope>NUCLEOTIDE SEQUENCE [LARGE SCALE GENOMIC DNA]</scope>
    <source>
        <strain evidence="2">Pan97</strain>
    </source>
</reference>
<dbReference type="InterPro" id="IPR001611">
    <property type="entry name" value="Leu-rich_rpt"/>
</dbReference>
<dbReference type="Gene3D" id="3.80.10.10">
    <property type="entry name" value="Ribonuclease Inhibitor"/>
    <property type="match status" value="1"/>
</dbReference>
<dbReference type="KEGG" id="bvo:Pan97_03550"/>
<sequence>MSPWYEISKSEFSPQRGDIAYAAPLGLAIDLYTFPGARAPGYDMSPRWGWGTTLSPNIPLQLTTAAILILSAVTMQAEAPSRAEIDARFQAQLSELAAKCDEVKLPEQAELTRKWIVPRYGQANLFYLVPESDPLQPDGDASQLVQFWYQKFRSIRNEHADALYKHAQEMLIAKQGAKSYQTLHEVLRENPDHTDARRILGYANVNGTWRRPGVVTRAKQPRYEHPKFGWPAKSFWQIDTPHFQIMTNLSEAEGLKLGERLEIVYSAWEQMFFSYWSNELQLAGYFDGGSPSPVRKKFEVVLFKTRGEYVNYLEQVQPRIGITLGIYQFDEEKVYLFHDESEAAHATWHHEVSHQLFQEYRSASKDVGLNFNFWAIEGVAMYMESLRIFDGYVTLGGIDATRLQFARNRYFNDDSRISFAELVSLGRSELQKRPDIGALYSESAGRTHYYLDYPEDYAPESQKWREPFIEYLKEIYLGRDTVHSLGDKVVYRGRIGTETFYMNFLSVFDEDILALPQGAPTTDLVLGSMDTITDAALARIGTFEKLRWLDLTKTSITDSGIAHLTGCRSLRDLSIATTHISDRSLATVGKLKTLEELDISGTPVTDAGLAHLSSLSNLKVLRMAVTQITDEGLLKLAGLKDLEMIDARQTRITPQGVERLKQSLPKVVVHH</sequence>